<dbReference type="SUPFAM" id="SSF51998">
    <property type="entry name" value="PFL-like glycyl radical enzymes"/>
    <property type="match status" value="1"/>
</dbReference>
<comment type="caution">
    <text evidence="7">The sequence shown here is derived from an EMBL/GenBank/DDBJ whole genome shotgun (WGS) entry which is preliminary data.</text>
</comment>
<reference evidence="7 8" key="1">
    <citation type="submission" date="2019-08" db="EMBL/GenBank/DDBJ databases">
        <title>In-depth cultivation of the pig gut microbiome towards novel bacterial diversity and tailored functional studies.</title>
        <authorList>
            <person name="Wylensek D."/>
            <person name="Hitch T.C.A."/>
            <person name="Clavel T."/>
        </authorList>
    </citation>
    <scope>NUCLEOTIDE SEQUENCE [LARGE SCALE GENOMIC DNA]</scope>
    <source>
        <strain evidence="7 8">BBE-744-WT-12</strain>
    </source>
</reference>
<dbReference type="Pfam" id="PF02901">
    <property type="entry name" value="PFL-like"/>
    <property type="match status" value="2"/>
</dbReference>
<keyword evidence="2" id="KW-0456">Lyase</keyword>
<organism evidence="7 8">
    <name type="scientific">Victivallis lenta</name>
    <dbReference type="NCBI Taxonomy" id="2606640"/>
    <lineage>
        <taxon>Bacteria</taxon>
        <taxon>Pseudomonadati</taxon>
        <taxon>Lentisphaerota</taxon>
        <taxon>Lentisphaeria</taxon>
        <taxon>Victivallales</taxon>
        <taxon>Victivallaceae</taxon>
        <taxon>Victivallis</taxon>
    </lineage>
</organism>
<evidence type="ECO:0000313" key="8">
    <source>
        <dbReference type="Proteomes" id="UP000435649"/>
    </source>
</evidence>
<evidence type="ECO:0000256" key="1">
    <source>
        <dbReference type="ARBA" id="ARBA00022818"/>
    </source>
</evidence>
<proteinExistence type="predicted"/>
<dbReference type="PROSITE" id="PS51149">
    <property type="entry name" value="GLY_RADICAL_2"/>
    <property type="match status" value="1"/>
</dbReference>
<dbReference type="AlphaFoldDB" id="A0A844G839"/>
<dbReference type="InterPro" id="IPR051215">
    <property type="entry name" value="GRE"/>
</dbReference>
<dbReference type="PROSITE" id="PS51554">
    <property type="entry name" value="PFL"/>
    <property type="match status" value="1"/>
</dbReference>
<feature type="modified residue" description="Glycine radical" evidence="3">
    <location>
        <position position="660"/>
    </location>
</feature>
<protein>
    <recommendedName>
        <fullName evidence="9">Formate C-acetyltransferase</fullName>
    </recommendedName>
</protein>
<dbReference type="PANTHER" id="PTHR43641:SF2">
    <property type="entry name" value="DEHYDRATASE YBIW-RELATED"/>
    <property type="match status" value="1"/>
</dbReference>
<keyword evidence="8" id="KW-1185">Reference proteome</keyword>
<dbReference type="InterPro" id="IPR004184">
    <property type="entry name" value="PFL_dom"/>
</dbReference>
<dbReference type="GO" id="GO:0016829">
    <property type="term" value="F:lyase activity"/>
    <property type="evidence" value="ECO:0007669"/>
    <property type="project" value="UniProtKB-KW"/>
</dbReference>
<dbReference type="GO" id="GO:0005829">
    <property type="term" value="C:cytosol"/>
    <property type="evidence" value="ECO:0007669"/>
    <property type="project" value="TreeGrafter"/>
</dbReference>
<dbReference type="Pfam" id="PF01228">
    <property type="entry name" value="Gly_radical"/>
    <property type="match status" value="1"/>
</dbReference>
<feature type="domain" description="Glycine radical" evidence="5">
    <location>
        <begin position="570"/>
        <end position="682"/>
    </location>
</feature>
<dbReference type="EMBL" id="VUNS01000022">
    <property type="protein sequence ID" value="MST98721.1"/>
    <property type="molecule type" value="Genomic_DNA"/>
</dbReference>
<accession>A0A844G839</accession>
<dbReference type="PANTHER" id="PTHR43641">
    <property type="entry name" value="FORMATE ACETYLTRANSFERASE 3-RELATED"/>
    <property type="match status" value="1"/>
</dbReference>
<keyword evidence="1 3" id="KW-0556">Organic radical</keyword>
<dbReference type="Proteomes" id="UP000435649">
    <property type="component" value="Unassembled WGS sequence"/>
</dbReference>
<dbReference type="InterPro" id="IPR001150">
    <property type="entry name" value="Gly_radical"/>
</dbReference>
<dbReference type="Gene3D" id="3.20.70.20">
    <property type="match status" value="1"/>
</dbReference>
<name>A0A844G839_9BACT</name>
<evidence type="ECO:0000256" key="3">
    <source>
        <dbReference type="PROSITE-ProRule" id="PRU00493"/>
    </source>
</evidence>
<sequence>MDTGALERLREKILASDNRACFIERETLLRDHAEQTLALPEEERYLFEFELLLGRLSTPVDPDDRFAGRMAEARWPHPEPFTRIPGGIGSEGHITLPMPEILAKGLDGIAAEVSAGAARIDTPEARFFERNALGCIAAIRGFCNRYADAAEAAGKPEAAAALRQVPCGPAYDLFSALQSVWIMQFITSTVCGARDFAPGRIDRYLLHFFRAEPDRGRALELLAFFLVKFNEITGTATDNFEQKPIPCTSSKQYLTLGGRNAAGEWEFNALTALFVEAAELVRLPQPTLNFRIGPGMPEEAWQLAGRAAHGLDAQCNFFNDLLIVNKLLGSGILPEDAWNYAFTACNRVDLPGRLYNIMRRIDVFDNSFEYFREALFSAAEQDGTPPVETTLDELRRIAEERMLADIRENRVAVYSERFTFRFESLFFASCIQSCRDICRMGAENYRWMHRMFSGIANMADSLAAVERLVVREKRLTFREFAELLEADFSGAEVLREEIVNRFPKYGNGEPGVDALAAAAADALIDAAESAGRKTGFLMMPSIYSLTLHARFGSTVGATPDGRHAGEPVSENQSPEHGADRESPTALFASVSRLPLRRCICGGLNLKLGCRPSADRFAAMLRSFFELGGLHIGFTVVNRRTLEAARRNPEEYRTLLIRKTGFSEFFTSLSPAEQQEIIDRTEY</sequence>
<evidence type="ECO:0000259" key="6">
    <source>
        <dbReference type="PROSITE" id="PS51554"/>
    </source>
</evidence>
<gene>
    <name evidence="7" type="ORF">FYJ85_16905</name>
</gene>
<feature type="region of interest" description="Disordered" evidence="4">
    <location>
        <begin position="556"/>
        <end position="582"/>
    </location>
</feature>
<dbReference type="RefSeq" id="WP_154419656.1">
    <property type="nucleotide sequence ID" value="NZ_VUNS01000022.1"/>
</dbReference>
<evidence type="ECO:0000259" key="5">
    <source>
        <dbReference type="PROSITE" id="PS51149"/>
    </source>
</evidence>
<evidence type="ECO:0000256" key="4">
    <source>
        <dbReference type="SAM" id="MobiDB-lite"/>
    </source>
</evidence>
<evidence type="ECO:0008006" key="9">
    <source>
        <dbReference type="Google" id="ProtNLM"/>
    </source>
</evidence>
<feature type="domain" description="PFL" evidence="6">
    <location>
        <begin position="1"/>
        <end position="563"/>
    </location>
</feature>
<evidence type="ECO:0000256" key="2">
    <source>
        <dbReference type="ARBA" id="ARBA00023239"/>
    </source>
</evidence>
<evidence type="ECO:0000313" key="7">
    <source>
        <dbReference type="EMBL" id="MST98721.1"/>
    </source>
</evidence>